<feature type="domain" description="AAA+ ATPase" evidence="5">
    <location>
        <begin position="693"/>
        <end position="832"/>
    </location>
</feature>
<evidence type="ECO:0000256" key="4">
    <source>
        <dbReference type="SAM" id="MobiDB-lite"/>
    </source>
</evidence>
<reference evidence="6" key="1">
    <citation type="journal article" date="2014" name="Int. J. Syst. Evol. Microbiol.">
        <title>Complete genome sequence of Corynebacterium casei LMG S-19264T (=DSM 44701T), isolated from a smear-ripened cheese.</title>
        <authorList>
            <consortium name="US DOE Joint Genome Institute (JGI-PGF)"/>
            <person name="Walter F."/>
            <person name="Albersmeier A."/>
            <person name="Kalinowski J."/>
            <person name="Ruckert C."/>
        </authorList>
    </citation>
    <scope>NUCLEOTIDE SEQUENCE</scope>
    <source>
        <strain evidence="6">CGMCC 4.7299</strain>
    </source>
</reference>
<feature type="compositionally biased region" description="Acidic residues" evidence="4">
    <location>
        <begin position="1"/>
        <end position="11"/>
    </location>
</feature>
<dbReference type="GO" id="GO:0016887">
    <property type="term" value="F:ATP hydrolysis activity"/>
    <property type="evidence" value="ECO:0007669"/>
    <property type="project" value="InterPro"/>
</dbReference>
<evidence type="ECO:0000256" key="3">
    <source>
        <dbReference type="ARBA" id="ARBA00022840"/>
    </source>
</evidence>
<dbReference type="PRINTS" id="PR00819">
    <property type="entry name" value="CBXCFQXSUPER"/>
</dbReference>
<dbReference type="InterPro" id="IPR039448">
    <property type="entry name" value="Beta_helix"/>
</dbReference>
<name>A0A8J3FN55_9ACTN</name>
<gene>
    <name evidence="6" type="ORF">GCM10012284_10750</name>
</gene>
<keyword evidence="3" id="KW-0067">ATP-binding</keyword>
<dbReference type="Pfam" id="PF00004">
    <property type="entry name" value="AAA"/>
    <property type="match status" value="1"/>
</dbReference>
<dbReference type="Gene3D" id="2.160.20.10">
    <property type="entry name" value="Single-stranded right-handed beta-helix, Pectin lyase-like"/>
    <property type="match status" value="2"/>
</dbReference>
<dbReference type="Proteomes" id="UP000656042">
    <property type="component" value="Unassembled WGS sequence"/>
</dbReference>
<feature type="compositionally biased region" description="Low complexity" evidence="4">
    <location>
        <begin position="621"/>
        <end position="633"/>
    </location>
</feature>
<dbReference type="InterPro" id="IPR041627">
    <property type="entry name" value="AAA_lid_6"/>
</dbReference>
<evidence type="ECO:0000259" key="5">
    <source>
        <dbReference type="SMART" id="SM00382"/>
    </source>
</evidence>
<dbReference type="RefSeq" id="WP_189077968.1">
    <property type="nucleotide sequence ID" value="NZ_BMMX01000002.1"/>
</dbReference>
<dbReference type="InterPro" id="IPR003593">
    <property type="entry name" value="AAA+_ATPase"/>
</dbReference>
<evidence type="ECO:0000256" key="2">
    <source>
        <dbReference type="ARBA" id="ARBA00022741"/>
    </source>
</evidence>
<proteinExistence type="inferred from homology"/>
<dbReference type="Gene3D" id="3.40.50.300">
    <property type="entry name" value="P-loop containing nucleotide triphosphate hydrolases"/>
    <property type="match status" value="1"/>
</dbReference>
<dbReference type="InterPro" id="IPR050773">
    <property type="entry name" value="CbxX/CfxQ_RuBisCO_ESX"/>
</dbReference>
<reference evidence="6" key="2">
    <citation type="submission" date="2020-09" db="EMBL/GenBank/DDBJ databases">
        <authorList>
            <person name="Sun Q."/>
            <person name="Zhou Y."/>
        </authorList>
    </citation>
    <scope>NUCLEOTIDE SEQUENCE</scope>
    <source>
        <strain evidence="6">CGMCC 4.7299</strain>
    </source>
</reference>
<comment type="caution">
    <text evidence="6">The sequence shown here is derived from an EMBL/GenBank/DDBJ whole genome shotgun (WGS) entry which is preliminary data.</text>
</comment>
<dbReference type="SMART" id="SM00382">
    <property type="entry name" value="AAA"/>
    <property type="match status" value="1"/>
</dbReference>
<dbReference type="InterPro" id="IPR027417">
    <property type="entry name" value="P-loop_NTPase"/>
</dbReference>
<evidence type="ECO:0000313" key="6">
    <source>
        <dbReference type="EMBL" id="GGK78707.1"/>
    </source>
</evidence>
<dbReference type="EMBL" id="BMMX01000002">
    <property type="protein sequence ID" value="GGK78707.1"/>
    <property type="molecule type" value="Genomic_DNA"/>
</dbReference>
<dbReference type="InterPro" id="IPR000641">
    <property type="entry name" value="CbxX/CfxQ"/>
</dbReference>
<dbReference type="InterPro" id="IPR006626">
    <property type="entry name" value="PbH1"/>
</dbReference>
<dbReference type="AlphaFoldDB" id="A0A8J3FN55"/>
<dbReference type="Pfam" id="PF17866">
    <property type="entry name" value="AAA_lid_6"/>
    <property type="match status" value="1"/>
</dbReference>
<evidence type="ECO:0000256" key="1">
    <source>
        <dbReference type="ARBA" id="ARBA00010378"/>
    </source>
</evidence>
<protein>
    <submittedName>
        <fullName evidence="6">Sporulation protein</fullName>
    </submittedName>
</protein>
<dbReference type="CDD" id="cd00009">
    <property type="entry name" value="AAA"/>
    <property type="match status" value="1"/>
</dbReference>
<dbReference type="InterPro" id="IPR011050">
    <property type="entry name" value="Pectin_lyase_fold/virulence"/>
</dbReference>
<comment type="similarity">
    <text evidence="1">Belongs to the CbxX/CfxQ family.</text>
</comment>
<sequence>MAVEPNLDEALTDGLSSTPFTGRVERVSPRGWGRHRSIGSAVRAAPDGGVVTIASGVYREHLVIDRPVTLVAADRGGTVDIAPTTGTALSVRAGSVTVDGLTLRAAAPGTAAVSVAAGSLTLNGAVITGGVVEAFGNATLLLRQCVIEDASIAALTIRDGARGQVDGLRLEHIDGVGIAATDTAHLALTRVTMTGITGVGILVTGSSTATIKHCDIGHTGSAGLDFAEEARTHVIDCTIHDADGEGIRALGSAAFGPDWWTPLAAGRPAAGSAPAPGAGGGGLAVERCHISRTQAAGVWLGGTAQMVLTDVDVTRAGTAGVLVTDEGRLGMSDTRITHSAQTALAVRDDAEVRAVGCAFTDSTANGLYAAGGRTAISRGEIRRSGYTAVHLTGTASVALRDSVVTGTPEIGVHAADRSLLHLKDSVIEAAAVHAVAVSGSADAVLSTVRLTGGRVAVRLDTPHRPLLEDCDIRDATQTAVEIADGTGPLLIRSRVHGCGAAGVIVGENATPVLDRCEITATGGSGLAAATGAFPLLRAVTVTGSQKNGLYFGPGAHGEVTDATISGTGYPAIHIGDQADPVLSRCHVHDADQDVSEAQNAKPRYDGCWSTGVTTATFPERAPASAAATATSQPEAPPDSQDQRAGDGTDLDTLLAELAELVGLARVKQDVGTMVRLVQMVKRRRAAGLSPPPMSRHLVFAGNPGTGKTTVARLYGKLLNALGMLSSGHLVEVDRGTLVGEYVGHTAPKTQAAFRRALGGVLFIDEAYALVPEGGGTDFGQEAISTLVKLMEDHRDEIVVIVAGYPEQMAHFVAANPGLSSRFSRTLTFDDYTGSELVHIVERHAGMHDYRLSGSAREALAAFFAATGRGEGFGNGRFARKVFQQMTEQHAGRVTQLVDSTDEQLSTLEADDLVGVDVDERG</sequence>
<dbReference type="Pfam" id="PF13229">
    <property type="entry name" value="Beta_helix"/>
    <property type="match status" value="3"/>
</dbReference>
<dbReference type="Gene3D" id="1.10.8.60">
    <property type="match status" value="1"/>
</dbReference>
<keyword evidence="2" id="KW-0547">Nucleotide-binding</keyword>
<dbReference type="PANTHER" id="PTHR43392:SF2">
    <property type="entry name" value="AAA-TYPE ATPASE FAMILY PROTEIN _ ANKYRIN REPEAT FAMILY PROTEIN"/>
    <property type="match status" value="1"/>
</dbReference>
<dbReference type="SUPFAM" id="SSF51126">
    <property type="entry name" value="Pectin lyase-like"/>
    <property type="match status" value="3"/>
</dbReference>
<keyword evidence="7" id="KW-1185">Reference proteome</keyword>
<dbReference type="SMART" id="SM00710">
    <property type="entry name" value="PbH1"/>
    <property type="match status" value="15"/>
</dbReference>
<accession>A0A8J3FN55</accession>
<dbReference type="SUPFAM" id="SSF52540">
    <property type="entry name" value="P-loop containing nucleoside triphosphate hydrolases"/>
    <property type="match status" value="1"/>
</dbReference>
<dbReference type="FunFam" id="3.40.50.300:FF:000216">
    <property type="entry name" value="Type VII secretion ATPase EccA"/>
    <property type="match status" value="1"/>
</dbReference>
<dbReference type="InterPro" id="IPR012334">
    <property type="entry name" value="Pectin_lyas_fold"/>
</dbReference>
<dbReference type="InterPro" id="IPR003959">
    <property type="entry name" value="ATPase_AAA_core"/>
</dbReference>
<evidence type="ECO:0000313" key="7">
    <source>
        <dbReference type="Proteomes" id="UP000656042"/>
    </source>
</evidence>
<dbReference type="PANTHER" id="PTHR43392">
    <property type="entry name" value="AAA-TYPE ATPASE FAMILY PROTEIN / ANKYRIN REPEAT FAMILY PROTEIN"/>
    <property type="match status" value="1"/>
</dbReference>
<dbReference type="GO" id="GO:0005524">
    <property type="term" value="F:ATP binding"/>
    <property type="evidence" value="ECO:0007669"/>
    <property type="project" value="UniProtKB-KW"/>
</dbReference>
<organism evidence="6 7">
    <name type="scientific">Mangrovihabitans endophyticus</name>
    <dbReference type="NCBI Taxonomy" id="1751298"/>
    <lineage>
        <taxon>Bacteria</taxon>
        <taxon>Bacillati</taxon>
        <taxon>Actinomycetota</taxon>
        <taxon>Actinomycetes</taxon>
        <taxon>Micromonosporales</taxon>
        <taxon>Micromonosporaceae</taxon>
        <taxon>Mangrovihabitans</taxon>
    </lineage>
</organism>
<feature type="region of interest" description="Disordered" evidence="4">
    <location>
        <begin position="621"/>
        <end position="647"/>
    </location>
</feature>
<feature type="region of interest" description="Disordered" evidence="4">
    <location>
        <begin position="1"/>
        <end position="22"/>
    </location>
</feature>